<keyword evidence="3" id="KW-0812">Transmembrane</keyword>
<gene>
    <name evidence="4" type="ordered locus">PHZ_c0583</name>
</gene>
<proteinExistence type="inferred from homology"/>
<dbReference type="eggNOG" id="COG5336">
    <property type="taxonomic scope" value="Bacteria"/>
</dbReference>
<feature type="transmembrane region" description="Helical" evidence="3">
    <location>
        <begin position="50"/>
        <end position="71"/>
    </location>
</feature>
<accession>B4RF09</accession>
<dbReference type="AlphaFoldDB" id="B4RF09"/>
<feature type="transmembrane region" description="Helical" evidence="3">
    <location>
        <begin position="77"/>
        <end position="95"/>
    </location>
</feature>
<feature type="region of interest" description="Disordered" evidence="2">
    <location>
        <begin position="102"/>
        <end position="123"/>
    </location>
</feature>
<comment type="function">
    <text evidence="1">A possible function for this protein is to guide the assembly of the membrane sector of the ATPase enzyme complex.</text>
</comment>
<keyword evidence="1" id="KW-0406">Ion transport</keyword>
<dbReference type="GO" id="GO:1902600">
    <property type="term" value="P:proton transmembrane transport"/>
    <property type="evidence" value="ECO:0007669"/>
    <property type="project" value="UniProtKB-KW"/>
</dbReference>
<keyword evidence="5" id="KW-1185">Reference proteome</keyword>
<sequence>MASRPMPQTDETREEALRRLDAQARALQARTAPKEPTDYGSKAAGYGYRLLGVLLGGLFVGLGFGAAVDALAGTGPWGMIVGVLVGFVVSIWMAVRSAQRMSAEAEREWGPAKDLPLDGDEED</sequence>
<evidence type="ECO:0000256" key="3">
    <source>
        <dbReference type="SAM" id="Phobius"/>
    </source>
</evidence>
<evidence type="ECO:0000256" key="1">
    <source>
        <dbReference type="PIRNR" id="PIRNR032126"/>
    </source>
</evidence>
<protein>
    <recommendedName>
        <fullName evidence="1">ATP synthase protein I</fullName>
    </recommendedName>
</protein>
<keyword evidence="1" id="KW-0813">Transport</keyword>
<keyword evidence="3" id="KW-1133">Transmembrane helix</keyword>
<keyword evidence="1" id="KW-0375">Hydrogen ion transport</keyword>
<dbReference type="PIRSF" id="PIRSF032126">
    <property type="entry name" value="F0F1_ATP_synthase_subunit_I"/>
    <property type="match status" value="1"/>
</dbReference>
<dbReference type="EMBL" id="CP000747">
    <property type="protein sequence ID" value="ACG76997.1"/>
    <property type="molecule type" value="Genomic_DNA"/>
</dbReference>
<reference evidence="4 5" key="1">
    <citation type="journal article" date="2008" name="BMC Genomics">
        <title>Complete genome of Phenylobacterium zucineum - a novel facultative intracellular bacterium isolated from human erythroleukemia cell line K562.</title>
        <authorList>
            <person name="Luo Y."/>
            <person name="Xu X."/>
            <person name="Ding Z."/>
            <person name="Liu Z."/>
            <person name="Zhang B."/>
            <person name="Yan Z."/>
            <person name="Sun J."/>
            <person name="Hu S."/>
            <person name="Hu X."/>
        </authorList>
    </citation>
    <scope>NUCLEOTIDE SEQUENCE [LARGE SCALE GENOMIC DNA]</scope>
    <source>
        <strain evidence="4 5">HLK1</strain>
    </source>
</reference>
<dbReference type="InterPro" id="IPR016989">
    <property type="entry name" value="Atp1_alphaprobac"/>
</dbReference>
<dbReference type="HOGENOM" id="CLU_137927_0_0_5"/>
<dbReference type="GO" id="GO:0045259">
    <property type="term" value="C:proton-transporting ATP synthase complex"/>
    <property type="evidence" value="ECO:0007669"/>
    <property type="project" value="UniProtKB-UniRule"/>
</dbReference>
<keyword evidence="1 3" id="KW-0472">Membrane</keyword>
<dbReference type="KEGG" id="pzu:PHZ_c0583"/>
<dbReference type="STRING" id="450851.PHZ_c0583"/>
<name>B4RF09_PHEZH</name>
<evidence type="ECO:0000256" key="2">
    <source>
        <dbReference type="SAM" id="MobiDB-lite"/>
    </source>
</evidence>
<dbReference type="Proteomes" id="UP000001868">
    <property type="component" value="Chromosome"/>
</dbReference>
<comment type="similarity">
    <text evidence="1">Belongs to the bacterial AtpI family.</text>
</comment>
<evidence type="ECO:0000313" key="4">
    <source>
        <dbReference type="EMBL" id="ACG76997.1"/>
    </source>
</evidence>
<organism evidence="4 5">
    <name type="scientific">Phenylobacterium zucineum (strain HLK1)</name>
    <dbReference type="NCBI Taxonomy" id="450851"/>
    <lineage>
        <taxon>Bacteria</taxon>
        <taxon>Pseudomonadati</taxon>
        <taxon>Pseudomonadota</taxon>
        <taxon>Alphaproteobacteria</taxon>
        <taxon>Caulobacterales</taxon>
        <taxon>Caulobacteraceae</taxon>
        <taxon>Phenylobacterium</taxon>
    </lineage>
</organism>
<evidence type="ECO:0000313" key="5">
    <source>
        <dbReference type="Proteomes" id="UP000001868"/>
    </source>
</evidence>